<evidence type="ECO:0000313" key="2">
    <source>
        <dbReference type="Proteomes" id="UP000828390"/>
    </source>
</evidence>
<dbReference type="Proteomes" id="UP000828390">
    <property type="component" value="Unassembled WGS sequence"/>
</dbReference>
<keyword evidence="2" id="KW-1185">Reference proteome</keyword>
<organism evidence="1 2">
    <name type="scientific">Dreissena polymorpha</name>
    <name type="common">Zebra mussel</name>
    <name type="synonym">Mytilus polymorpha</name>
    <dbReference type="NCBI Taxonomy" id="45954"/>
    <lineage>
        <taxon>Eukaryota</taxon>
        <taxon>Metazoa</taxon>
        <taxon>Spiralia</taxon>
        <taxon>Lophotrochozoa</taxon>
        <taxon>Mollusca</taxon>
        <taxon>Bivalvia</taxon>
        <taxon>Autobranchia</taxon>
        <taxon>Heteroconchia</taxon>
        <taxon>Euheterodonta</taxon>
        <taxon>Imparidentia</taxon>
        <taxon>Neoheterodontei</taxon>
        <taxon>Myida</taxon>
        <taxon>Dreissenoidea</taxon>
        <taxon>Dreissenidae</taxon>
        <taxon>Dreissena</taxon>
    </lineage>
</organism>
<accession>A0A9D4GD72</accession>
<proteinExistence type="predicted"/>
<reference evidence="1" key="1">
    <citation type="journal article" date="2019" name="bioRxiv">
        <title>The Genome of the Zebra Mussel, Dreissena polymorpha: A Resource for Invasive Species Research.</title>
        <authorList>
            <person name="McCartney M.A."/>
            <person name="Auch B."/>
            <person name="Kono T."/>
            <person name="Mallez S."/>
            <person name="Zhang Y."/>
            <person name="Obille A."/>
            <person name="Becker A."/>
            <person name="Abrahante J.E."/>
            <person name="Garbe J."/>
            <person name="Badalamenti J.P."/>
            <person name="Herman A."/>
            <person name="Mangelson H."/>
            <person name="Liachko I."/>
            <person name="Sullivan S."/>
            <person name="Sone E.D."/>
            <person name="Koren S."/>
            <person name="Silverstein K.A.T."/>
            <person name="Beckman K.B."/>
            <person name="Gohl D.M."/>
        </authorList>
    </citation>
    <scope>NUCLEOTIDE SEQUENCE</scope>
    <source>
        <strain evidence="1">Duluth1</strain>
        <tissue evidence="1">Whole animal</tissue>
    </source>
</reference>
<gene>
    <name evidence="1" type="ORF">DPMN_141675</name>
</gene>
<dbReference type="EMBL" id="JAIWYP010000006">
    <property type="protein sequence ID" value="KAH3813223.1"/>
    <property type="molecule type" value="Genomic_DNA"/>
</dbReference>
<name>A0A9D4GD72_DREPO</name>
<comment type="caution">
    <text evidence="1">The sequence shown here is derived from an EMBL/GenBank/DDBJ whole genome shotgun (WGS) entry which is preliminary data.</text>
</comment>
<reference evidence="1" key="2">
    <citation type="submission" date="2020-11" db="EMBL/GenBank/DDBJ databases">
        <authorList>
            <person name="McCartney M.A."/>
            <person name="Auch B."/>
            <person name="Kono T."/>
            <person name="Mallez S."/>
            <person name="Becker A."/>
            <person name="Gohl D.M."/>
            <person name="Silverstein K.A.T."/>
            <person name="Koren S."/>
            <person name="Bechman K.B."/>
            <person name="Herman A."/>
            <person name="Abrahante J.E."/>
            <person name="Garbe J."/>
        </authorList>
    </citation>
    <scope>NUCLEOTIDE SEQUENCE</scope>
    <source>
        <strain evidence="1">Duluth1</strain>
        <tissue evidence="1">Whole animal</tissue>
    </source>
</reference>
<evidence type="ECO:0000313" key="1">
    <source>
        <dbReference type="EMBL" id="KAH3813223.1"/>
    </source>
</evidence>
<dbReference type="AlphaFoldDB" id="A0A9D4GD72"/>
<protein>
    <submittedName>
        <fullName evidence="1">Uncharacterized protein</fullName>
    </submittedName>
</protein>
<sequence length="234" mass="27500">LVVSFPLATQKSYSRMKTPRNLYSLYLLGKMMDLFVHSLLNLSIAEVAVAVLRTEALQCLEAKLKFFFRNWEAVNKFFTTDLPKLARENYAESILKKTFSCLPTEELAKCLRPEARVQDDALKLLTVLCTSLPTVPDKDVSSITDEWKVYRVEEITNPEIYFLKNRFANRSEPTAITAALKNSPKFNYKHLKKFKCWTSWRHNSLLKISQTTDYFWQRNKRELTFHYKHLYHSL</sequence>
<feature type="non-terminal residue" evidence="1">
    <location>
        <position position="234"/>
    </location>
</feature>